<keyword evidence="3" id="KW-1185">Reference proteome</keyword>
<proteinExistence type="predicted"/>
<dbReference type="PANTHER" id="PTHR43236">
    <property type="entry name" value="ANTITOXIN HIGA1"/>
    <property type="match status" value="1"/>
</dbReference>
<dbReference type="Proteomes" id="UP000595895">
    <property type="component" value="Chromosome"/>
</dbReference>
<protein>
    <submittedName>
        <fullName evidence="2">ImmA/IrrE family metallo-endopeptidase</fullName>
    </submittedName>
</protein>
<dbReference type="AlphaFoldDB" id="A0A7T7S280"/>
<dbReference type="Pfam" id="PF06114">
    <property type="entry name" value="Peptidase_M78"/>
    <property type="match status" value="1"/>
</dbReference>
<reference evidence="2 3" key="1">
    <citation type="submission" date="2020-12" db="EMBL/GenBank/DDBJ databases">
        <authorList>
            <person name="Zhou J."/>
        </authorList>
    </citation>
    <scope>NUCLEOTIDE SEQUENCE [LARGE SCALE GENOMIC DNA]</scope>
    <source>
        <strain evidence="2 3">CCUG 61299</strain>
    </source>
</reference>
<dbReference type="KEGG" id="awe:JG540_00385"/>
<dbReference type="PANTHER" id="PTHR43236:SF2">
    <property type="entry name" value="BLL0069 PROTEIN"/>
    <property type="match status" value="1"/>
</dbReference>
<evidence type="ECO:0000259" key="1">
    <source>
        <dbReference type="Pfam" id="PF06114"/>
    </source>
</evidence>
<dbReference type="Gene3D" id="1.10.10.2910">
    <property type="match status" value="1"/>
</dbReference>
<evidence type="ECO:0000313" key="3">
    <source>
        <dbReference type="Proteomes" id="UP000595895"/>
    </source>
</evidence>
<gene>
    <name evidence="2" type="ORF">JG540_00385</name>
</gene>
<feature type="domain" description="IrrE N-terminal-like" evidence="1">
    <location>
        <begin position="165"/>
        <end position="293"/>
    </location>
</feature>
<dbReference type="EMBL" id="CP066802">
    <property type="protein sequence ID" value="QQM67410.1"/>
    <property type="molecule type" value="Genomic_DNA"/>
</dbReference>
<dbReference type="RefSeq" id="WP_200275980.1">
    <property type="nucleotide sequence ID" value="NZ_CP066802.1"/>
</dbReference>
<dbReference type="InterPro" id="IPR010359">
    <property type="entry name" value="IrrE_HExxH"/>
</dbReference>
<name>A0A7T7S280_9ACTO</name>
<accession>A0A7T7S280</accession>
<dbReference type="InterPro" id="IPR052345">
    <property type="entry name" value="Rad_response_metalloprotease"/>
</dbReference>
<evidence type="ECO:0000313" key="2">
    <source>
        <dbReference type="EMBL" id="QQM67410.1"/>
    </source>
</evidence>
<organism evidence="2 3">
    <name type="scientific">Actinomyces weissii</name>
    <dbReference type="NCBI Taxonomy" id="675090"/>
    <lineage>
        <taxon>Bacteria</taxon>
        <taxon>Bacillati</taxon>
        <taxon>Actinomycetota</taxon>
        <taxon>Actinomycetes</taxon>
        <taxon>Actinomycetales</taxon>
        <taxon>Actinomycetaceae</taxon>
        <taxon>Actinomyces</taxon>
    </lineage>
</organism>
<sequence length="382" mass="42569">MGAVYVDVAPEVLRWATRRAGWDESTAFKKVDKLKYWVTGERRPTFNQLQEFAQATHTPLGMLFLPEPPVEPLPIPDMRTMRDVGIHTPSADLLDTIYLCQRRQDWYRDYALDAGAEPLDLVESESLSTDPAVAGARLRALLGLEQRRASSWQEARRDLADRIEGLGVLVMVSGIVGGDTHRKLDPQEFRGFTLADDVAPLIFVNGADTQSAQVFTLAHEFAHVTLGHSALSDTALGEREAKREERWCNAVAAEVLVPLEAFKARCQDPLDEAALERLAREFKVSTLVVLARAREAGFITWEEFGPRYEAELKRVRGLARQEGGSHGGDYYKVQPLRIGREFARAVISSAMEGTTTYRDAYRLLGAKTHSTFEGLAEALKVA</sequence>